<dbReference type="PROSITE" id="PS51149">
    <property type="entry name" value="GLY_RADICAL_2"/>
    <property type="match status" value="1"/>
</dbReference>
<evidence type="ECO:0000256" key="1">
    <source>
        <dbReference type="ARBA" id="ARBA00022818"/>
    </source>
</evidence>
<proteinExistence type="predicted"/>
<dbReference type="InterPro" id="IPR051215">
    <property type="entry name" value="GRE"/>
</dbReference>
<sequence>MKKKINIDGAQNVEVSIPIPCEKTPREQLAIMEAYTEAHRNSEGLDKARREINCLKTIYPVLFRSIEYDDLLAGRLDFLPIGFGSVTSIGGVGHYCVFHKLRAFKETLLYGEEKARVDTLYDYWQDHDTKAIYCQEVLTEDTVGRFIDCSFPLMATARLSGMMLNYKKLMEYGVEGLKELISSKEQNEFLECSYESLCLLQEVMERQTELVREARNGADRSRLKDLELMENDLRYIKKNKPHTFHQALQLFWIYALCAGVINYGRLDDVLGPFLQHDLDHGIIDEEESYRYLKSLWKMIENRRTTVNGRIIVGGVGREHPKEADTFAHICMRVCKDTRYVEPQFTLRFSKDTPESLMDMAYDCIGSGATYPTLYNDDVNVPAVMYSMRVKREIAEQYVPFGCGEFVIQGKSVGTPNILLNLLKILNITLNGGTDPMDGKRKSGPLEIPECSHFKTFDELFDKYKELLNYYFDLSIQAQYRSYEIMNEKVSFLFTSVLMDDCINRGKAVLDGGVEILGGTNETYGNINSSDSLWAIKKLVYIDKKYSLCELHQAQLANFEGYERIRKDLLDQDKYGNDKTECDNLANDLFEFVAKGIRQKGIDYGMGYFLIVISNNQTNTDWGHDTFASLDGRKTGIYLNPANNPQGGAAKNGPTACLNSLVKFQAKYHGGSVQNIKFTPRMFNKDRKKVKMLFDTYFKKGGCQLMVTVVDYGVLEAAQKNPENYPDLIVRVAGYSAVFVNLTKDIQEELLSRALYD</sequence>
<reference evidence="6 7" key="1">
    <citation type="submission" date="2017-11" db="EMBL/GenBank/DDBJ databases">
        <title>Understudied soil microbes with underappreciated capabilities: Untangling the Clostridium saccharolyticum group.</title>
        <authorList>
            <person name="Leschine S."/>
        </authorList>
    </citation>
    <scope>NUCLEOTIDE SEQUENCE [LARGE SCALE GENOMIC DNA]</scope>
    <source>
        <strain evidence="6 7">18A</strain>
    </source>
</reference>
<dbReference type="PANTHER" id="PTHR43641:SF2">
    <property type="entry name" value="DEHYDRATASE YBIW-RELATED"/>
    <property type="match status" value="1"/>
</dbReference>
<dbReference type="RefSeq" id="WP_100305298.1">
    <property type="nucleotide sequence ID" value="NZ_PGET01000001.1"/>
</dbReference>
<dbReference type="InterPro" id="IPR001150">
    <property type="entry name" value="Gly_radical"/>
</dbReference>
<gene>
    <name evidence="6" type="ORF">H171_2367</name>
</gene>
<protein>
    <submittedName>
        <fullName evidence="6">Pyruvate-formate lyase</fullName>
    </submittedName>
</protein>
<comment type="caution">
    <text evidence="6">The sequence shown here is derived from an EMBL/GenBank/DDBJ whole genome shotgun (WGS) entry which is preliminary data.</text>
</comment>
<dbReference type="Pfam" id="PF01228">
    <property type="entry name" value="Gly_radical"/>
    <property type="match status" value="1"/>
</dbReference>
<dbReference type="Gene3D" id="3.20.70.20">
    <property type="match status" value="1"/>
</dbReference>
<keyword evidence="1 3" id="KW-0556">Organic radical</keyword>
<evidence type="ECO:0000313" key="6">
    <source>
        <dbReference type="EMBL" id="PJJ28845.1"/>
    </source>
</evidence>
<dbReference type="SUPFAM" id="SSF51998">
    <property type="entry name" value="PFL-like glycyl radical enzymes"/>
    <property type="match status" value="1"/>
</dbReference>
<name>A0A2M8Z5Y0_9FIRM</name>
<dbReference type="PROSITE" id="PS51554">
    <property type="entry name" value="PFL"/>
    <property type="match status" value="1"/>
</dbReference>
<keyword evidence="6" id="KW-0670">Pyruvate</keyword>
<evidence type="ECO:0000313" key="7">
    <source>
        <dbReference type="Proteomes" id="UP000231092"/>
    </source>
</evidence>
<dbReference type="PANTHER" id="PTHR43641">
    <property type="entry name" value="FORMATE ACETYLTRANSFERASE 3-RELATED"/>
    <property type="match status" value="1"/>
</dbReference>
<dbReference type="Proteomes" id="UP000231092">
    <property type="component" value="Unassembled WGS sequence"/>
</dbReference>
<evidence type="ECO:0000259" key="5">
    <source>
        <dbReference type="PROSITE" id="PS51554"/>
    </source>
</evidence>
<dbReference type="InterPro" id="IPR019777">
    <property type="entry name" value="Form_AcTrfase_GR_CS"/>
</dbReference>
<accession>A0A2M8Z5Y0</accession>
<organism evidence="6 7">
    <name type="scientific">[Clostridium] celerecrescens 18A</name>
    <dbReference type="NCBI Taxonomy" id="1286362"/>
    <lineage>
        <taxon>Bacteria</taxon>
        <taxon>Bacillati</taxon>
        <taxon>Bacillota</taxon>
        <taxon>Clostridia</taxon>
        <taxon>Lachnospirales</taxon>
        <taxon>Lachnospiraceae</taxon>
        <taxon>Lacrimispora</taxon>
    </lineage>
</organism>
<feature type="domain" description="Glycine radical" evidence="4">
    <location>
        <begin position="640"/>
        <end position="756"/>
    </location>
</feature>
<evidence type="ECO:0000256" key="3">
    <source>
        <dbReference type="PROSITE-ProRule" id="PRU00493"/>
    </source>
</evidence>
<dbReference type="InterPro" id="IPR004184">
    <property type="entry name" value="PFL_dom"/>
</dbReference>
<dbReference type="GO" id="GO:0005829">
    <property type="term" value="C:cytosol"/>
    <property type="evidence" value="ECO:0007669"/>
    <property type="project" value="TreeGrafter"/>
</dbReference>
<feature type="domain" description="PFL" evidence="5">
    <location>
        <begin position="3"/>
        <end position="633"/>
    </location>
</feature>
<feature type="modified residue" description="Glycine radical" evidence="3">
    <location>
        <position position="733"/>
    </location>
</feature>
<dbReference type="Pfam" id="PF02901">
    <property type="entry name" value="PFL-like"/>
    <property type="match status" value="1"/>
</dbReference>
<dbReference type="OrthoDB" id="9803969at2"/>
<evidence type="ECO:0000256" key="2">
    <source>
        <dbReference type="ARBA" id="ARBA00023239"/>
    </source>
</evidence>
<dbReference type="AlphaFoldDB" id="A0A2M8Z5Y0"/>
<dbReference type="EMBL" id="PGET01000001">
    <property type="protein sequence ID" value="PJJ28845.1"/>
    <property type="molecule type" value="Genomic_DNA"/>
</dbReference>
<dbReference type="GO" id="GO:0016829">
    <property type="term" value="F:lyase activity"/>
    <property type="evidence" value="ECO:0007669"/>
    <property type="project" value="UniProtKB-KW"/>
</dbReference>
<dbReference type="PROSITE" id="PS00850">
    <property type="entry name" value="GLY_RADICAL_1"/>
    <property type="match status" value="1"/>
</dbReference>
<evidence type="ECO:0000259" key="4">
    <source>
        <dbReference type="PROSITE" id="PS51149"/>
    </source>
</evidence>
<keyword evidence="2 6" id="KW-0456">Lyase</keyword>